<feature type="transmembrane region" description="Helical" evidence="2">
    <location>
        <begin position="491"/>
        <end position="514"/>
    </location>
</feature>
<dbReference type="InterPro" id="IPR013783">
    <property type="entry name" value="Ig-like_fold"/>
</dbReference>
<gene>
    <name evidence="5" type="ORF">BJ984_003056</name>
</gene>
<feature type="transmembrane region" description="Helical" evidence="2">
    <location>
        <begin position="681"/>
        <end position="699"/>
    </location>
</feature>
<feature type="transmembrane region" description="Helical" evidence="2">
    <location>
        <begin position="826"/>
        <end position="845"/>
    </location>
</feature>
<evidence type="ECO:0000256" key="2">
    <source>
        <dbReference type="SAM" id="Phobius"/>
    </source>
</evidence>
<protein>
    <recommendedName>
        <fullName evidence="4">Bacterial Ig domain-containing protein</fullName>
    </recommendedName>
</protein>
<dbReference type="GO" id="GO:0005975">
    <property type="term" value="P:carbohydrate metabolic process"/>
    <property type="evidence" value="ECO:0007669"/>
    <property type="project" value="UniProtKB-ARBA"/>
</dbReference>
<feature type="transmembrane region" description="Helical" evidence="2">
    <location>
        <begin position="706"/>
        <end position="725"/>
    </location>
</feature>
<dbReference type="Pfam" id="PF17936">
    <property type="entry name" value="Big_6"/>
    <property type="match status" value="1"/>
</dbReference>
<feature type="transmembrane region" description="Helical" evidence="2">
    <location>
        <begin position="792"/>
        <end position="814"/>
    </location>
</feature>
<feature type="region of interest" description="Disordered" evidence="1">
    <location>
        <begin position="391"/>
        <end position="472"/>
    </location>
</feature>
<accession>A0A852SSE5</accession>
<evidence type="ECO:0000256" key="3">
    <source>
        <dbReference type="SAM" id="SignalP"/>
    </source>
</evidence>
<organism evidence="5 6">
    <name type="scientific">Herbiconiux flava</name>
    <dbReference type="NCBI Taxonomy" id="881268"/>
    <lineage>
        <taxon>Bacteria</taxon>
        <taxon>Bacillati</taxon>
        <taxon>Actinomycetota</taxon>
        <taxon>Actinomycetes</taxon>
        <taxon>Micrococcales</taxon>
        <taxon>Microbacteriaceae</taxon>
        <taxon>Herbiconiux</taxon>
    </lineage>
</organism>
<keyword evidence="2" id="KW-0472">Membrane</keyword>
<feature type="domain" description="Bacterial Ig" evidence="4">
    <location>
        <begin position="309"/>
        <end position="377"/>
    </location>
</feature>
<sequence length="856" mass="82419">MASALALAGFAALGALPGLAASSASATPLPASAAPPAASATPLPASAAPLPATAASSGPLSATAPGEVAEPTPTPTPPPSDSVAPSPVPSADPDPVPAPAPPGATPDPGDTATPTPPPVVNEQPSILSPVAGELVTSGVLVQGTATPGASVQLLTGGSSEPLCIVTADADGAWSCAAPLESSPTTSLRAIALLAGADPAETSIDVAVLNAPVVTGGPRGRLTNGVVAGTAFPGATVTATAGDVACTGTADTSGAWVCPLADGIADGEYSVTATQSTAWSGSASSPASDPVAITVDVTVPAAPSLTSPSSGVTVSLAGQGFTGRGEPAATVSVFADAQVLCETTVGPDGSWSCAAAAAPAGRHRVAVLQQDAAGNVSVQSGPLTLMFQDAPATATPPATAPGTPASPARPAAGTPGAAPSSPGGAAGAPGSPSSPASPADPTPGDAAPSAPGTPAAPGTGQTPAAPAPGTWSDATRFTSALQPALGPATSGLWWLALLAGVLALVLIALPTRLLAGALGTLRALAPAATPTAAPTARASAGPGHRTPSHAVAPVLTPAPGGAAAAVAARLIAASDRVLGRNRSPVEYERAPQLTVGPVARGLLVLVASAAAVTLSAPVSGEPAYLRLFLAVAAALAVVSAVATVVPSAVARAAFGVASRVHVHPSYLFVSALAALVTRMLDLQPALVFGLVAGLVVAEGARRAERGALATIQVVALLVLGGAAWLVSGALQPGADLVGSSLGSTSTAALPGDPVLAAVAEFVHVVALASFGSAAVLLVPLGRSLGRRLLDWSPATWVLLTVPSFAVLAMLFTPWFVERTAANPGSAVLLPVLAAGFAAVCVAVWAWTRFIATADAED</sequence>
<feature type="compositionally biased region" description="Pro residues" evidence="1">
    <location>
        <begin position="72"/>
        <end position="105"/>
    </location>
</feature>
<dbReference type="AlphaFoldDB" id="A0A852SSE5"/>
<keyword evidence="6" id="KW-1185">Reference proteome</keyword>
<dbReference type="RefSeq" id="WP_179548745.1">
    <property type="nucleotide sequence ID" value="NZ_BSEW01000002.1"/>
</dbReference>
<keyword evidence="2" id="KW-0812">Transmembrane</keyword>
<feature type="chain" id="PRO_5038490197" description="Bacterial Ig domain-containing protein" evidence="3">
    <location>
        <begin position="21"/>
        <end position="856"/>
    </location>
</feature>
<dbReference type="NCBIfam" id="NF033510">
    <property type="entry name" value="Ca_tandemer"/>
    <property type="match status" value="1"/>
</dbReference>
<reference evidence="5 6" key="1">
    <citation type="submission" date="2020-07" db="EMBL/GenBank/DDBJ databases">
        <title>Sequencing the genomes of 1000 actinobacteria strains.</title>
        <authorList>
            <person name="Klenk H.-P."/>
        </authorList>
    </citation>
    <scope>NUCLEOTIDE SEQUENCE [LARGE SCALE GENOMIC DNA]</scope>
    <source>
        <strain evidence="5 6">DSM 26474</strain>
    </source>
</reference>
<feature type="transmembrane region" description="Helical" evidence="2">
    <location>
        <begin position="760"/>
        <end position="780"/>
    </location>
</feature>
<dbReference type="Gene3D" id="2.60.40.10">
    <property type="entry name" value="Immunoglobulins"/>
    <property type="match status" value="3"/>
</dbReference>
<evidence type="ECO:0000256" key="1">
    <source>
        <dbReference type="SAM" id="MobiDB-lite"/>
    </source>
</evidence>
<dbReference type="EMBL" id="JACCBM010000001">
    <property type="protein sequence ID" value="NYD71898.1"/>
    <property type="molecule type" value="Genomic_DNA"/>
</dbReference>
<feature type="transmembrane region" description="Helical" evidence="2">
    <location>
        <begin position="597"/>
        <end position="617"/>
    </location>
</feature>
<evidence type="ECO:0000259" key="4">
    <source>
        <dbReference type="Pfam" id="PF17936"/>
    </source>
</evidence>
<feature type="region of interest" description="Disordered" evidence="1">
    <location>
        <begin position="22"/>
        <end position="124"/>
    </location>
</feature>
<evidence type="ECO:0000313" key="5">
    <source>
        <dbReference type="EMBL" id="NYD71898.1"/>
    </source>
</evidence>
<comment type="caution">
    <text evidence="5">The sequence shown here is derived from an EMBL/GenBank/DDBJ whole genome shotgun (WGS) entry which is preliminary data.</text>
</comment>
<evidence type="ECO:0000313" key="6">
    <source>
        <dbReference type="Proteomes" id="UP000549913"/>
    </source>
</evidence>
<keyword evidence="2" id="KW-1133">Transmembrane helix</keyword>
<proteinExistence type="predicted"/>
<feature type="transmembrane region" description="Helical" evidence="2">
    <location>
        <begin position="623"/>
        <end position="644"/>
    </location>
</feature>
<feature type="signal peptide" evidence="3">
    <location>
        <begin position="1"/>
        <end position="20"/>
    </location>
</feature>
<feature type="transmembrane region" description="Helical" evidence="2">
    <location>
        <begin position="651"/>
        <end position="675"/>
    </location>
</feature>
<dbReference type="Proteomes" id="UP000549913">
    <property type="component" value="Unassembled WGS sequence"/>
</dbReference>
<feature type="compositionally biased region" description="Low complexity" evidence="1">
    <location>
        <begin position="22"/>
        <end position="71"/>
    </location>
</feature>
<name>A0A852SSE5_9MICO</name>
<dbReference type="InterPro" id="IPR041498">
    <property type="entry name" value="Big_6"/>
</dbReference>
<feature type="compositionally biased region" description="Low complexity" evidence="1">
    <location>
        <begin position="391"/>
        <end position="469"/>
    </location>
</feature>
<keyword evidence="3" id="KW-0732">Signal</keyword>